<keyword evidence="6" id="KW-0479">Metal-binding</keyword>
<keyword evidence="4" id="KW-1003">Cell membrane</keyword>
<dbReference type="EMBL" id="CABPRJ010001914">
    <property type="protein sequence ID" value="VVC41251.1"/>
    <property type="molecule type" value="Genomic_DNA"/>
</dbReference>
<keyword evidence="15" id="KW-0808">Transferase</keyword>
<evidence type="ECO:0000313" key="15">
    <source>
        <dbReference type="EMBL" id="VVC41251.1"/>
    </source>
</evidence>
<keyword evidence="8" id="KW-0863">Zinc-finger</keyword>
<dbReference type="Pfam" id="PF00130">
    <property type="entry name" value="C1_1"/>
    <property type="match status" value="1"/>
</dbReference>
<feature type="compositionally biased region" description="Low complexity" evidence="12">
    <location>
        <begin position="426"/>
        <end position="442"/>
    </location>
</feature>
<dbReference type="GO" id="GO:0016301">
    <property type="term" value="F:kinase activity"/>
    <property type="evidence" value="ECO:0007669"/>
    <property type="project" value="UniProtKB-KW"/>
</dbReference>
<sequence length="612" mass="65820">MIKEKKQLKDLFASKLEATESNARDRKLSSSSSGSMKSKWLKAIKSLKTTSGPATNTTTQKDEKKTGRDGNPQFSANTETAHQFQEYTYKKITPCDFCSQVLRGHTRQGLKCRVCKMNVHLDCQEKVTNRCQVKSRLLRRQKSTSEIETKMATMNVASGREDDEVMPSGAADGGGSGGAGGGAGALFGGGGAAGLQQQQDCGSVGSGVASSGQQVDQVYQVLKQAGEIRTSPRPGGGSSSSSSSRQIVGPPAEPRALSSQQLQQHPQHPNSLGRPGTVATLNVTSPPIASSSAESHVVGTSSASCRLPESAAPRRRRLFGGVKSFTMFGSRSQTQGRSISLPESQTTCYSQGQDKHFWTRSVPTAPHSPRRPKLNSRMKSFSLDSSDQADQAQRRRMGGSSSGGGSGSGGVGSSSCTGGSGQQLESHSNPSSSSRLQSPSSPVHNRRLLTARNIRMSSVELPDDNDKSLSSASTSPCPSPVRYPQKPHRLLPTNLYVVLYNFKARREDELDLKAGYKVTVIDTSDPAWWKGKCFGRVGFFPYNYVSKVQPGERPLQVMINVQVADTDKSKGTIMLLRDQIVIQIGEELEGVALIRTAENKQAKCPVKFLQEV</sequence>
<feature type="region of interest" description="Disordered" evidence="12">
    <location>
        <begin position="19"/>
        <end position="77"/>
    </location>
</feature>
<comment type="subcellular location">
    <subcellularLocation>
        <location evidence="1">Cell membrane</location>
        <location evidence="1">Sarcolemma</location>
        <topology evidence="1">Peripheral membrane protein</topology>
        <orientation evidence="1">Cytoplasmic side</orientation>
    </subcellularLocation>
    <subcellularLocation>
        <location evidence="2">Cytoplasm</location>
    </subcellularLocation>
</comment>
<feature type="compositionally biased region" description="Polar residues" evidence="12">
    <location>
        <begin position="279"/>
        <end position="304"/>
    </location>
</feature>
<feature type="compositionally biased region" description="Gly residues" evidence="12">
    <location>
        <begin position="400"/>
        <end position="412"/>
    </location>
</feature>
<feature type="compositionally biased region" description="Polar residues" evidence="12">
    <location>
        <begin position="47"/>
        <end position="59"/>
    </location>
</feature>
<feature type="region of interest" description="Disordered" evidence="12">
    <location>
        <begin position="330"/>
        <end position="485"/>
    </location>
</feature>
<dbReference type="PANTHER" id="PTHR15135:SF7">
    <property type="entry name" value="STAC-LIKE, ISOFORM J"/>
    <property type="match status" value="1"/>
</dbReference>
<evidence type="ECO:0000256" key="7">
    <source>
        <dbReference type="ARBA" id="ARBA00022737"/>
    </source>
</evidence>
<dbReference type="Proteomes" id="UP000325440">
    <property type="component" value="Unassembled WGS sequence"/>
</dbReference>
<dbReference type="FunFam" id="3.30.60.20:FF:000056">
    <property type="entry name" value="Uncharacterized protein, isoform C"/>
    <property type="match status" value="1"/>
</dbReference>
<evidence type="ECO:0000256" key="8">
    <source>
        <dbReference type="ARBA" id="ARBA00022771"/>
    </source>
</evidence>
<dbReference type="PROSITE" id="PS50081">
    <property type="entry name" value="ZF_DAG_PE_2"/>
    <property type="match status" value="1"/>
</dbReference>
<feature type="compositionally biased region" description="Low complexity" evidence="12">
    <location>
        <begin position="257"/>
        <end position="269"/>
    </location>
</feature>
<dbReference type="InterPro" id="IPR002219">
    <property type="entry name" value="PKC_DAG/PE"/>
</dbReference>
<evidence type="ECO:0000256" key="1">
    <source>
        <dbReference type="ARBA" id="ARBA00004278"/>
    </source>
</evidence>
<keyword evidence="5" id="KW-0963">Cytoplasm</keyword>
<dbReference type="AlphaFoldDB" id="A0A5E4NC14"/>
<evidence type="ECO:0000256" key="3">
    <source>
        <dbReference type="ARBA" id="ARBA00022443"/>
    </source>
</evidence>
<keyword evidence="7" id="KW-0677">Repeat</keyword>
<dbReference type="PROSITE" id="PS50002">
    <property type="entry name" value="SH3"/>
    <property type="match status" value="1"/>
</dbReference>
<evidence type="ECO:0000256" key="6">
    <source>
        <dbReference type="ARBA" id="ARBA00022723"/>
    </source>
</evidence>
<evidence type="ECO:0000256" key="5">
    <source>
        <dbReference type="ARBA" id="ARBA00022490"/>
    </source>
</evidence>
<evidence type="ECO:0000256" key="9">
    <source>
        <dbReference type="ARBA" id="ARBA00022833"/>
    </source>
</evidence>
<dbReference type="PANTHER" id="PTHR15135">
    <property type="entry name" value="STAC"/>
    <property type="match status" value="1"/>
</dbReference>
<dbReference type="InterPro" id="IPR036028">
    <property type="entry name" value="SH3-like_dom_sf"/>
</dbReference>
<dbReference type="PROSITE" id="PS00479">
    <property type="entry name" value="ZF_DAG_PE_1"/>
    <property type="match status" value="1"/>
</dbReference>
<evidence type="ECO:0000259" key="14">
    <source>
        <dbReference type="PROSITE" id="PS50081"/>
    </source>
</evidence>
<dbReference type="GO" id="GO:1903078">
    <property type="term" value="P:positive regulation of protein localization to plasma membrane"/>
    <property type="evidence" value="ECO:0007669"/>
    <property type="project" value="TreeGrafter"/>
</dbReference>
<dbReference type="FunFam" id="2.30.30.40:FF:000221">
    <property type="entry name" value="SH3 and cysteine-rich domain-containing protein 2"/>
    <property type="match status" value="1"/>
</dbReference>
<dbReference type="OrthoDB" id="6250593at2759"/>
<accession>A0A5E4NC14</accession>
<dbReference type="GO" id="GO:0008270">
    <property type="term" value="F:zinc ion binding"/>
    <property type="evidence" value="ECO:0007669"/>
    <property type="project" value="UniProtKB-KW"/>
</dbReference>
<dbReference type="InterPro" id="IPR001452">
    <property type="entry name" value="SH3_domain"/>
</dbReference>
<dbReference type="CDD" id="cd20817">
    <property type="entry name" value="C1_Stac"/>
    <property type="match status" value="1"/>
</dbReference>
<dbReference type="SMART" id="SM00326">
    <property type="entry name" value="SH3"/>
    <property type="match status" value="1"/>
</dbReference>
<feature type="compositionally biased region" description="Polar residues" evidence="12">
    <location>
        <begin position="377"/>
        <end position="391"/>
    </location>
</feature>
<dbReference type="InterPro" id="IPR059031">
    <property type="entry name" value="SH3_20"/>
</dbReference>
<feature type="region of interest" description="Disordered" evidence="12">
    <location>
        <begin position="158"/>
        <end position="178"/>
    </location>
</feature>
<name>A0A5E4NC14_9HEMI</name>
<gene>
    <name evidence="15" type="ORF">CINCED_3A012319</name>
</gene>
<keyword evidence="16" id="KW-1185">Reference proteome</keyword>
<dbReference type="Gene3D" id="3.30.60.20">
    <property type="match status" value="1"/>
</dbReference>
<evidence type="ECO:0000256" key="4">
    <source>
        <dbReference type="ARBA" id="ARBA00022475"/>
    </source>
</evidence>
<dbReference type="Pfam" id="PF00018">
    <property type="entry name" value="SH3_1"/>
    <property type="match status" value="1"/>
</dbReference>
<feature type="compositionally biased region" description="Low complexity" evidence="12">
    <location>
        <begin position="29"/>
        <end position="38"/>
    </location>
</feature>
<dbReference type="InterPro" id="IPR046349">
    <property type="entry name" value="C1-like_sf"/>
</dbReference>
<feature type="domain" description="SH3" evidence="13">
    <location>
        <begin position="491"/>
        <end position="550"/>
    </location>
</feature>
<feature type="compositionally biased region" description="Polar residues" evidence="12">
    <location>
        <begin position="330"/>
        <end position="352"/>
    </location>
</feature>
<evidence type="ECO:0000256" key="10">
    <source>
        <dbReference type="ARBA" id="ARBA00023136"/>
    </source>
</evidence>
<protein>
    <submittedName>
        <fullName evidence="15">SH3 domain,Protein kinase C-like, phorbol ester/diacylglycerol-binding domain</fullName>
    </submittedName>
</protein>
<evidence type="ECO:0000256" key="11">
    <source>
        <dbReference type="PROSITE-ProRule" id="PRU00192"/>
    </source>
</evidence>
<dbReference type="SUPFAM" id="SSF50044">
    <property type="entry name" value="SH3-domain"/>
    <property type="match status" value="1"/>
</dbReference>
<dbReference type="GO" id="GO:0003009">
    <property type="term" value="P:skeletal muscle contraction"/>
    <property type="evidence" value="ECO:0007669"/>
    <property type="project" value="TreeGrafter"/>
</dbReference>
<feature type="region of interest" description="Disordered" evidence="12">
    <location>
        <begin position="226"/>
        <end position="310"/>
    </location>
</feature>
<evidence type="ECO:0000259" key="13">
    <source>
        <dbReference type="PROSITE" id="PS50002"/>
    </source>
</evidence>
<dbReference type="Pfam" id="PF26085">
    <property type="entry name" value="SH3_20"/>
    <property type="match status" value="1"/>
</dbReference>
<feature type="domain" description="Phorbol-ester/DAG-type" evidence="14">
    <location>
        <begin position="81"/>
        <end position="131"/>
    </location>
</feature>
<dbReference type="GO" id="GO:0005737">
    <property type="term" value="C:cytoplasm"/>
    <property type="evidence" value="ECO:0007669"/>
    <property type="project" value="UniProtKB-SubCell"/>
</dbReference>
<keyword evidence="10" id="KW-0472">Membrane</keyword>
<dbReference type="InterPro" id="IPR039688">
    <property type="entry name" value="STAC1/2/3"/>
</dbReference>
<organism evidence="15 16">
    <name type="scientific">Cinara cedri</name>
    <dbReference type="NCBI Taxonomy" id="506608"/>
    <lineage>
        <taxon>Eukaryota</taxon>
        <taxon>Metazoa</taxon>
        <taxon>Ecdysozoa</taxon>
        <taxon>Arthropoda</taxon>
        <taxon>Hexapoda</taxon>
        <taxon>Insecta</taxon>
        <taxon>Pterygota</taxon>
        <taxon>Neoptera</taxon>
        <taxon>Paraneoptera</taxon>
        <taxon>Hemiptera</taxon>
        <taxon>Sternorrhyncha</taxon>
        <taxon>Aphidomorpha</taxon>
        <taxon>Aphidoidea</taxon>
        <taxon>Aphididae</taxon>
        <taxon>Lachninae</taxon>
        <taxon>Cinara</taxon>
    </lineage>
</organism>
<dbReference type="SMART" id="SM00109">
    <property type="entry name" value="C1"/>
    <property type="match status" value="1"/>
</dbReference>
<keyword evidence="15" id="KW-0418">Kinase</keyword>
<evidence type="ECO:0000313" key="16">
    <source>
        <dbReference type="Proteomes" id="UP000325440"/>
    </source>
</evidence>
<keyword evidence="3 11" id="KW-0728">SH3 domain</keyword>
<reference evidence="15 16" key="1">
    <citation type="submission" date="2019-08" db="EMBL/GenBank/DDBJ databases">
        <authorList>
            <person name="Alioto T."/>
            <person name="Alioto T."/>
            <person name="Gomez Garrido J."/>
        </authorList>
    </citation>
    <scope>NUCLEOTIDE SEQUENCE [LARGE SCALE GENOMIC DNA]</scope>
</reference>
<dbReference type="PRINTS" id="PR00452">
    <property type="entry name" value="SH3DOMAIN"/>
</dbReference>
<evidence type="ECO:0000256" key="2">
    <source>
        <dbReference type="ARBA" id="ARBA00004496"/>
    </source>
</evidence>
<dbReference type="Gene3D" id="2.30.30.40">
    <property type="entry name" value="SH3 Domains"/>
    <property type="match status" value="1"/>
</dbReference>
<evidence type="ECO:0000256" key="12">
    <source>
        <dbReference type="SAM" id="MobiDB-lite"/>
    </source>
</evidence>
<dbReference type="SUPFAM" id="SSF57889">
    <property type="entry name" value="Cysteine-rich domain"/>
    <property type="match status" value="1"/>
</dbReference>
<proteinExistence type="predicted"/>
<keyword evidence="9" id="KW-0862">Zinc</keyword>
<dbReference type="GO" id="GO:0042383">
    <property type="term" value="C:sarcolemma"/>
    <property type="evidence" value="ECO:0007669"/>
    <property type="project" value="UniProtKB-SubCell"/>
</dbReference>